<evidence type="ECO:0000259" key="10">
    <source>
        <dbReference type="PROSITE" id="PS50110"/>
    </source>
</evidence>
<evidence type="ECO:0000256" key="2">
    <source>
        <dbReference type="ARBA" id="ARBA00012438"/>
    </source>
</evidence>
<feature type="domain" description="Response regulatory" evidence="10">
    <location>
        <begin position="7"/>
        <end position="121"/>
    </location>
</feature>
<comment type="caution">
    <text evidence="11">The sequence shown here is derived from an EMBL/GenBank/DDBJ whole genome shotgun (WGS) entry which is preliminary data.</text>
</comment>
<evidence type="ECO:0000256" key="8">
    <source>
        <dbReference type="PROSITE-ProRule" id="PRU00169"/>
    </source>
</evidence>
<organism evidence="11 12">
    <name type="scientific">Novosphingobium pokkalii</name>
    <dbReference type="NCBI Taxonomy" id="1770194"/>
    <lineage>
        <taxon>Bacteria</taxon>
        <taxon>Pseudomonadati</taxon>
        <taxon>Pseudomonadota</taxon>
        <taxon>Alphaproteobacteria</taxon>
        <taxon>Sphingomonadales</taxon>
        <taxon>Sphingomonadaceae</taxon>
        <taxon>Novosphingobium</taxon>
    </lineage>
</organism>
<evidence type="ECO:0000256" key="4">
    <source>
        <dbReference type="ARBA" id="ARBA00022679"/>
    </source>
</evidence>
<keyword evidence="6 11" id="KW-0418">Kinase</keyword>
<dbReference type="SMART" id="SM00387">
    <property type="entry name" value="HATPase_c"/>
    <property type="match status" value="1"/>
</dbReference>
<dbReference type="Gene3D" id="3.40.50.2300">
    <property type="match status" value="1"/>
</dbReference>
<dbReference type="CDD" id="cd16936">
    <property type="entry name" value="HATPase_RsbW-like"/>
    <property type="match status" value="1"/>
</dbReference>
<evidence type="ECO:0000313" key="12">
    <source>
        <dbReference type="Proteomes" id="UP001595683"/>
    </source>
</evidence>
<dbReference type="EC" id="2.7.13.3" evidence="2"/>
<evidence type="ECO:0000256" key="7">
    <source>
        <dbReference type="ARBA" id="ARBA00022840"/>
    </source>
</evidence>
<dbReference type="InterPro" id="IPR011495">
    <property type="entry name" value="Sig_transdc_His_kin_sub2_dim/P"/>
</dbReference>
<keyword evidence="3 8" id="KW-0597">Phosphoprotein</keyword>
<dbReference type="PROSITE" id="PS50110">
    <property type="entry name" value="RESPONSE_REGULATORY"/>
    <property type="match status" value="1"/>
</dbReference>
<dbReference type="Gene3D" id="3.30.565.10">
    <property type="entry name" value="Histidine kinase-like ATPase, C-terminal domain"/>
    <property type="match status" value="1"/>
</dbReference>
<dbReference type="InterPro" id="IPR001789">
    <property type="entry name" value="Sig_transdc_resp-reg_receiver"/>
</dbReference>
<keyword evidence="9" id="KW-0175">Coiled coil</keyword>
<protein>
    <recommendedName>
        <fullName evidence="2">histidine kinase</fullName>
        <ecNumber evidence="2">2.7.13.3</ecNumber>
    </recommendedName>
</protein>
<reference evidence="12" key="1">
    <citation type="journal article" date="2019" name="Int. J. Syst. Evol. Microbiol.">
        <title>The Global Catalogue of Microorganisms (GCM) 10K type strain sequencing project: providing services to taxonomists for standard genome sequencing and annotation.</title>
        <authorList>
            <consortium name="The Broad Institute Genomics Platform"/>
            <consortium name="The Broad Institute Genome Sequencing Center for Infectious Disease"/>
            <person name="Wu L."/>
            <person name="Ma J."/>
        </authorList>
    </citation>
    <scope>NUCLEOTIDE SEQUENCE [LARGE SCALE GENOMIC DNA]</scope>
    <source>
        <strain evidence="12">KCTC 42224</strain>
    </source>
</reference>
<keyword evidence="4 11" id="KW-0808">Transferase</keyword>
<dbReference type="SMART" id="SM00448">
    <property type="entry name" value="REC"/>
    <property type="match status" value="1"/>
</dbReference>
<proteinExistence type="predicted"/>
<evidence type="ECO:0000256" key="5">
    <source>
        <dbReference type="ARBA" id="ARBA00022741"/>
    </source>
</evidence>
<dbReference type="InterPro" id="IPR011006">
    <property type="entry name" value="CheY-like_superfamily"/>
</dbReference>
<dbReference type="SUPFAM" id="SSF52172">
    <property type="entry name" value="CheY-like"/>
    <property type="match status" value="1"/>
</dbReference>
<dbReference type="Pfam" id="PF00072">
    <property type="entry name" value="Response_reg"/>
    <property type="match status" value="1"/>
</dbReference>
<feature type="coiled-coil region" evidence="9">
    <location>
        <begin position="126"/>
        <end position="157"/>
    </location>
</feature>
<keyword evidence="12" id="KW-1185">Reference proteome</keyword>
<dbReference type="Pfam" id="PF07568">
    <property type="entry name" value="HisKA_2"/>
    <property type="match status" value="1"/>
</dbReference>
<keyword evidence="5" id="KW-0547">Nucleotide-binding</keyword>
<dbReference type="InterPro" id="IPR003594">
    <property type="entry name" value="HATPase_dom"/>
</dbReference>
<evidence type="ECO:0000256" key="1">
    <source>
        <dbReference type="ARBA" id="ARBA00000085"/>
    </source>
</evidence>
<dbReference type="InterPro" id="IPR036890">
    <property type="entry name" value="HATPase_C_sf"/>
</dbReference>
<feature type="modified residue" description="4-aspartylphosphate" evidence="8">
    <location>
        <position position="56"/>
    </location>
</feature>
<dbReference type="Proteomes" id="UP001595683">
    <property type="component" value="Unassembled WGS sequence"/>
</dbReference>
<keyword evidence="7" id="KW-0067">ATP-binding</keyword>
<evidence type="ECO:0000256" key="9">
    <source>
        <dbReference type="SAM" id="Coils"/>
    </source>
</evidence>
<dbReference type="GO" id="GO:0004673">
    <property type="term" value="F:protein histidine kinase activity"/>
    <property type="evidence" value="ECO:0007669"/>
    <property type="project" value="UniProtKB-EC"/>
</dbReference>
<dbReference type="CDD" id="cd00156">
    <property type="entry name" value="REC"/>
    <property type="match status" value="1"/>
</dbReference>
<dbReference type="RefSeq" id="WP_191322934.1">
    <property type="nucleotide sequence ID" value="NZ_BMZP01000002.1"/>
</dbReference>
<name>A0ABV7V1C0_9SPHN</name>
<dbReference type="SUPFAM" id="SSF55874">
    <property type="entry name" value="ATPase domain of HSP90 chaperone/DNA topoisomerase II/histidine kinase"/>
    <property type="match status" value="1"/>
</dbReference>
<gene>
    <name evidence="11" type="ORF">ACFOOT_05100</name>
</gene>
<comment type="catalytic activity">
    <reaction evidence="1">
        <text>ATP + protein L-histidine = ADP + protein N-phospho-L-histidine.</text>
        <dbReference type="EC" id="2.7.13.3"/>
    </reaction>
</comment>
<dbReference type="EMBL" id="JBHRYE010000010">
    <property type="protein sequence ID" value="MFC3670792.1"/>
    <property type="molecule type" value="Genomic_DNA"/>
</dbReference>
<dbReference type="Pfam" id="PF13581">
    <property type="entry name" value="HATPase_c_2"/>
    <property type="match status" value="1"/>
</dbReference>
<evidence type="ECO:0000256" key="6">
    <source>
        <dbReference type="ARBA" id="ARBA00022777"/>
    </source>
</evidence>
<sequence length="371" mass="39711">MNPPAARILYIDDDEGLRRLAARVLARKGYTITTAASGDEGVALTARERFDLVAVDHYMPGRDGLSTLEGLRALPDCPPIVYVTGSEESRIAVAALKAGAQDYVVKTVGEDFFDLLAQSFDQVLEAAALRRARDRAEEDLRASNARLEALLREVNHRVANNLQMVMAFVSMQARSVDNAAARDALHRAHQRIATIAQVNRRLYTSNDVEFVAIDEYLAALASDMGEAWSTHRTRTVTVDADAARVKTDLAVTIGLAANELVGNACKYAYPAEAEGQVRVTLRLAEAAGGNTLLTLSVEDDGQGMPPDGSVQGTGLGTRLIDALTRSRGARLAHAPVHPGQAMPGTRASLTLTLGPEDLAPAEDGLAADFQI</sequence>
<evidence type="ECO:0000313" key="11">
    <source>
        <dbReference type="EMBL" id="MFC3670792.1"/>
    </source>
</evidence>
<dbReference type="Gene3D" id="3.30.450.20">
    <property type="entry name" value="PAS domain"/>
    <property type="match status" value="1"/>
</dbReference>
<evidence type="ECO:0000256" key="3">
    <source>
        <dbReference type="ARBA" id="ARBA00022553"/>
    </source>
</evidence>
<dbReference type="PANTHER" id="PTHR41523:SF8">
    <property type="entry name" value="ETHYLENE RESPONSE SENSOR PROTEIN"/>
    <property type="match status" value="1"/>
</dbReference>
<dbReference type="PANTHER" id="PTHR41523">
    <property type="entry name" value="TWO-COMPONENT SYSTEM SENSOR PROTEIN"/>
    <property type="match status" value="1"/>
</dbReference>
<accession>A0ABV7V1C0</accession>